<dbReference type="InterPro" id="IPR036890">
    <property type="entry name" value="HATPase_C_sf"/>
</dbReference>
<dbReference type="EMBL" id="BAABIK010000007">
    <property type="protein sequence ID" value="GAA4936568.1"/>
    <property type="molecule type" value="Genomic_DNA"/>
</dbReference>
<comment type="catalytic activity">
    <reaction evidence="1">
        <text>ATP + protein L-histidine = ADP + protein N-phospho-L-histidine.</text>
        <dbReference type="EC" id="2.7.13.3"/>
    </reaction>
</comment>
<evidence type="ECO:0000313" key="11">
    <source>
        <dbReference type="EMBL" id="GAA4936568.1"/>
    </source>
</evidence>
<keyword evidence="5" id="KW-0547">Nucleotide-binding</keyword>
<feature type="domain" description="Signal transduction histidine kinase subgroup 3 dimerisation and phosphoacceptor" evidence="10">
    <location>
        <begin position="258"/>
        <end position="323"/>
    </location>
</feature>
<evidence type="ECO:0000256" key="7">
    <source>
        <dbReference type="ARBA" id="ARBA00022840"/>
    </source>
</evidence>
<keyword evidence="12" id="KW-1185">Reference proteome</keyword>
<gene>
    <name evidence="11" type="ORF">GCM10023224_16770</name>
</gene>
<organism evidence="11 12">
    <name type="scientific">Streptomonospora halophila</name>
    <dbReference type="NCBI Taxonomy" id="427369"/>
    <lineage>
        <taxon>Bacteria</taxon>
        <taxon>Bacillati</taxon>
        <taxon>Actinomycetota</taxon>
        <taxon>Actinomycetes</taxon>
        <taxon>Streptosporangiales</taxon>
        <taxon>Nocardiopsidaceae</taxon>
        <taxon>Streptomonospora</taxon>
    </lineage>
</organism>
<dbReference type="PANTHER" id="PTHR24421">
    <property type="entry name" value="NITRATE/NITRITE SENSOR PROTEIN NARX-RELATED"/>
    <property type="match status" value="1"/>
</dbReference>
<feature type="transmembrane region" description="Helical" evidence="9">
    <location>
        <begin position="92"/>
        <end position="111"/>
    </location>
</feature>
<keyword evidence="9" id="KW-0472">Membrane</keyword>
<keyword evidence="9" id="KW-0812">Transmembrane</keyword>
<dbReference type="SUPFAM" id="SSF55874">
    <property type="entry name" value="ATPase domain of HSP90 chaperone/DNA topoisomerase II/histidine kinase"/>
    <property type="match status" value="1"/>
</dbReference>
<dbReference type="Gene3D" id="3.30.565.10">
    <property type="entry name" value="Histidine kinase-like ATPase, C-terminal domain"/>
    <property type="match status" value="1"/>
</dbReference>
<proteinExistence type="predicted"/>
<dbReference type="InterPro" id="IPR050482">
    <property type="entry name" value="Sensor_HK_TwoCompSys"/>
</dbReference>
<dbReference type="Pfam" id="PF07730">
    <property type="entry name" value="HisKA_3"/>
    <property type="match status" value="1"/>
</dbReference>
<dbReference type="InterPro" id="IPR011712">
    <property type="entry name" value="Sig_transdc_His_kin_sub3_dim/P"/>
</dbReference>
<evidence type="ECO:0000256" key="2">
    <source>
        <dbReference type="ARBA" id="ARBA00012438"/>
    </source>
</evidence>
<keyword evidence="6 11" id="KW-0418">Kinase</keyword>
<dbReference type="Gene3D" id="1.20.5.1930">
    <property type="match status" value="1"/>
</dbReference>
<dbReference type="Proteomes" id="UP001499993">
    <property type="component" value="Unassembled WGS sequence"/>
</dbReference>
<dbReference type="GO" id="GO:0016301">
    <property type="term" value="F:kinase activity"/>
    <property type="evidence" value="ECO:0007669"/>
    <property type="project" value="UniProtKB-KW"/>
</dbReference>
<evidence type="ECO:0000313" key="12">
    <source>
        <dbReference type="Proteomes" id="UP001499993"/>
    </source>
</evidence>
<keyword evidence="7" id="KW-0067">ATP-binding</keyword>
<dbReference type="PANTHER" id="PTHR24421:SF10">
    <property type="entry name" value="NITRATE_NITRITE SENSOR PROTEIN NARQ"/>
    <property type="match status" value="1"/>
</dbReference>
<keyword evidence="9" id="KW-1133">Transmembrane helix</keyword>
<sequence length="457" mass="47254">MRECPVTPRSPRAAAAALPPAGEAAAGPACEYRPVPHIRRLLSPLTAVATYTRWVHLVLGGVVFMPYLMATAVLASLILAGGGGPGAGSPDSALAVGLVPALLLIAATAWLPGVRTMSTHLVRALVTGALAAEEVAEARTRRSRMRTALWLVLHLSAGFAVCLTTMLGLTQSAVLAATAVVPDPAGLMEGSLYPLGGSPPAPAERIAASFAGAALLLAVIYTVAGLGALMSRLAPVLLGPSAAERLAAAQQRVETLAERNRLARELHDSIGHALSVVTLQAGTAARVIDTDPAFTRSALEAIAEQARTATAELDHVLGLLRDEGPTTAPQRDLAHLERLIEATRAIGAEVSADIEGDPAAVPGVVSRETYRICQEGLTNVLRHAGPVPVALRLRVGSGGLTVEIANPAPADAGRNRGGGRGLRGMRERLRLLGGTLDAGAEDGHWRLRAAISWKDAQ</sequence>
<name>A0ABP9GD30_9ACTN</name>
<feature type="transmembrane region" description="Helical" evidence="9">
    <location>
        <begin position="54"/>
        <end position="80"/>
    </location>
</feature>
<evidence type="ECO:0000259" key="10">
    <source>
        <dbReference type="Pfam" id="PF07730"/>
    </source>
</evidence>
<keyword evidence="4" id="KW-0808">Transferase</keyword>
<evidence type="ECO:0000256" key="3">
    <source>
        <dbReference type="ARBA" id="ARBA00022553"/>
    </source>
</evidence>
<protein>
    <recommendedName>
        <fullName evidence="2">histidine kinase</fullName>
        <ecNumber evidence="2">2.7.13.3</ecNumber>
    </recommendedName>
</protein>
<feature type="transmembrane region" description="Helical" evidence="9">
    <location>
        <begin position="206"/>
        <end position="229"/>
    </location>
</feature>
<evidence type="ECO:0000256" key="9">
    <source>
        <dbReference type="SAM" id="Phobius"/>
    </source>
</evidence>
<evidence type="ECO:0000256" key="8">
    <source>
        <dbReference type="ARBA" id="ARBA00023012"/>
    </source>
</evidence>
<reference evidence="12" key="1">
    <citation type="journal article" date="2019" name="Int. J. Syst. Evol. Microbiol.">
        <title>The Global Catalogue of Microorganisms (GCM) 10K type strain sequencing project: providing services to taxonomists for standard genome sequencing and annotation.</title>
        <authorList>
            <consortium name="The Broad Institute Genomics Platform"/>
            <consortium name="The Broad Institute Genome Sequencing Center for Infectious Disease"/>
            <person name="Wu L."/>
            <person name="Ma J."/>
        </authorList>
    </citation>
    <scope>NUCLEOTIDE SEQUENCE [LARGE SCALE GENOMIC DNA]</scope>
    <source>
        <strain evidence="12">JCM 18123</strain>
    </source>
</reference>
<comment type="caution">
    <text evidence="11">The sequence shown here is derived from an EMBL/GenBank/DDBJ whole genome shotgun (WGS) entry which is preliminary data.</text>
</comment>
<keyword evidence="8" id="KW-0902">Two-component regulatory system</keyword>
<evidence type="ECO:0000256" key="6">
    <source>
        <dbReference type="ARBA" id="ARBA00022777"/>
    </source>
</evidence>
<keyword evidence="3" id="KW-0597">Phosphoprotein</keyword>
<dbReference type="EC" id="2.7.13.3" evidence="2"/>
<evidence type="ECO:0000256" key="4">
    <source>
        <dbReference type="ARBA" id="ARBA00022679"/>
    </source>
</evidence>
<feature type="transmembrane region" description="Helical" evidence="9">
    <location>
        <begin position="148"/>
        <end position="169"/>
    </location>
</feature>
<accession>A0ABP9GD30</accession>
<evidence type="ECO:0000256" key="1">
    <source>
        <dbReference type="ARBA" id="ARBA00000085"/>
    </source>
</evidence>
<evidence type="ECO:0000256" key="5">
    <source>
        <dbReference type="ARBA" id="ARBA00022741"/>
    </source>
</evidence>